<organism evidence="2 3">
    <name type="scientific">Nocardia mexicana</name>
    <dbReference type="NCBI Taxonomy" id="279262"/>
    <lineage>
        <taxon>Bacteria</taxon>
        <taxon>Bacillati</taxon>
        <taxon>Actinomycetota</taxon>
        <taxon>Actinomycetes</taxon>
        <taxon>Mycobacteriales</taxon>
        <taxon>Nocardiaceae</taxon>
        <taxon>Nocardia</taxon>
    </lineage>
</organism>
<evidence type="ECO:0000259" key="1">
    <source>
        <dbReference type="PROSITE" id="PS50943"/>
    </source>
</evidence>
<dbReference type="PANTHER" id="PTHR47691:SF3">
    <property type="entry name" value="HTH-TYPE TRANSCRIPTIONAL REGULATOR RV0890C-RELATED"/>
    <property type="match status" value="1"/>
</dbReference>
<dbReference type="SUPFAM" id="SSF48452">
    <property type="entry name" value="TPR-like"/>
    <property type="match status" value="3"/>
</dbReference>
<dbReference type="InterPro" id="IPR002182">
    <property type="entry name" value="NB-ARC"/>
</dbReference>
<dbReference type="PROSITE" id="PS50943">
    <property type="entry name" value="HTH_CROC1"/>
    <property type="match status" value="1"/>
</dbReference>
<dbReference type="Pfam" id="PF00931">
    <property type="entry name" value="NB-ARC"/>
    <property type="match status" value="1"/>
</dbReference>
<dbReference type="Gene3D" id="3.40.50.300">
    <property type="entry name" value="P-loop containing nucleotide triphosphate hydrolases"/>
    <property type="match status" value="1"/>
</dbReference>
<dbReference type="GO" id="GO:0043531">
    <property type="term" value="F:ADP binding"/>
    <property type="evidence" value="ECO:0007669"/>
    <property type="project" value="InterPro"/>
</dbReference>
<dbReference type="PRINTS" id="PR00364">
    <property type="entry name" value="DISEASERSIST"/>
</dbReference>
<comment type="caution">
    <text evidence="2">The sequence shown here is derived from an EMBL/GenBank/DDBJ whole genome shotgun (WGS) entry which is preliminary data.</text>
</comment>
<sequence>MDREQSRRDGAAQERRAIRAALAAVGLSERQLIEPLAAELRQRGYRPRVAWRYANNLTQAEVCDRFNDLSDTAGMRPGRISEYEAWPIERNDSPPGPADHRRKGVRPTIRVLKTLAAVYGTTWDHLIDLRDLEHMPETDRREYRDTIVRRATDRRAASAGELPAEIPNFTGRRAAKAELEHRVYLHRRQNGAAVHVIDGQPGVGKTTLARVAVAEFLEHYPDGPVWVDLFGYTPGREPRRAADVLERLLLEIEVPRDAIETDAARRAGQWRAEMSRRRMLIVFDNAADSSQVKDLLPQSPGCFVLITSRSRLLGLSGSVPLHLDVMDWDEAEELLVKLANLHPGHYDKDAVRRIVAVSGRLPLALKLIGRQITHHGEDMLAESASDLTDLTDKLRQTLDDGALNEDAAEYILEWFTAENESVRVAFEVSYRRLHDLELQRTVRLLGWFPGPEISAEPLAVMAGVTPGRAKILIRKLFEAGLLDPVPGPVRYRMHDLNKLCARLRAAQQDPPDDHSAAIDRLVDHALTIARRAHVPGSPDSTGGIEHPAQARDWLSRERELLLGCVEIARSTPASAELARLVAFHLCGRGLYSEAHRLCERSLQIATQLGDRPLEAWALVVLGRVHRLVGHPKQASSMFEAAHAIAVQLADKRCLADMLCERGQSGWLTGRHEEARVDFTDALVLAREIDYRPTECDALDGLSRAHRMACHYAEARACSEDTLSIAFDLDDPERIGTAQWGLAEVLRYEGRHEDARQHYVHALHLARSINHRKLEGDAMRGLGHIEQFAGNQVTARRYFEDALATARRIHDRYGEGWALSGYGRVALAAGNYEEARQNFTRAWELAQEINDPLGCIDALRGLGNVECRLHATERARGYYLESLELARHIGNPRGEADALRALANLTDDRTEACAQLRAALAVAERTELPVAAALRAELRTLGC</sequence>
<dbReference type="Pfam" id="PF13424">
    <property type="entry name" value="TPR_12"/>
    <property type="match status" value="2"/>
</dbReference>
<dbReference type="SUPFAM" id="SSF52540">
    <property type="entry name" value="P-loop containing nucleoside triphosphate hydrolases"/>
    <property type="match status" value="1"/>
</dbReference>
<dbReference type="OrthoDB" id="3645557at2"/>
<dbReference type="InterPro" id="IPR001387">
    <property type="entry name" value="Cro/C1-type_HTH"/>
</dbReference>
<keyword evidence="3" id="KW-1185">Reference proteome</keyword>
<dbReference type="AlphaFoldDB" id="A0A370H7A4"/>
<dbReference type="PANTHER" id="PTHR47691">
    <property type="entry name" value="REGULATOR-RELATED"/>
    <property type="match status" value="1"/>
</dbReference>
<dbReference type="InterPro" id="IPR027417">
    <property type="entry name" value="P-loop_NTPase"/>
</dbReference>
<proteinExistence type="predicted"/>
<protein>
    <submittedName>
        <fullName evidence="2">Tetratricopeptide repeat protein</fullName>
    </submittedName>
</protein>
<gene>
    <name evidence="2" type="ORF">DFR68_104582</name>
</gene>
<dbReference type="RefSeq" id="WP_068024443.1">
    <property type="nucleotide sequence ID" value="NZ_QQAZ01000004.1"/>
</dbReference>
<dbReference type="InterPro" id="IPR019734">
    <property type="entry name" value="TPR_rpt"/>
</dbReference>
<dbReference type="Gene3D" id="1.25.40.10">
    <property type="entry name" value="Tetratricopeptide repeat domain"/>
    <property type="match status" value="2"/>
</dbReference>
<dbReference type="SMART" id="SM00028">
    <property type="entry name" value="TPR"/>
    <property type="match status" value="6"/>
</dbReference>
<name>A0A370H7A4_9NOCA</name>
<accession>A0A370H7A4</accession>
<evidence type="ECO:0000313" key="3">
    <source>
        <dbReference type="Proteomes" id="UP000255355"/>
    </source>
</evidence>
<dbReference type="EMBL" id="QQAZ01000004">
    <property type="protein sequence ID" value="RDI52094.1"/>
    <property type="molecule type" value="Genomic_DNA"/>
</dbReference>
<reference evidence="2 3" key="1">
    <citation type="submission" date="2018-07" db="EMBL/GenBank/DDBJ databases">
        <title>Genomic Encyclopedia of Type Strains, Phase IV (KMG-IV): sequencing the most valuable type-strain genomes for metagenomic binning, comparative biology and taxonomic classification.</title>
        <authorList>
            <person name="Goeker M."/>
        </authorList>
    </citation>
    <scope>NUCLEOTIDE SEQUENCE [LARGE SCALE GENOMIC DNA]</scope>
    <source>
        <strain evidence="2 3">DSM 44952</strain>
    </source>
</reference>
<dbReference type="STRING" id="1210089.GCA_001613165_05078"/>
<feature type="domain" description="HTH cro/C1-type" evidence="1">
    <location>
        <begin position="103"/>
        <end position="126"/>
    </location>
</feature>
<dbReference type="InterPro" id="IPR011990">
    <property type="entry name" value="TPR-like_helical_dom_sf"/>
</dbReference>
<evidence type="ECO:0000313" key="2">
    <source>
        <dbReference type="EMBL" id="RDI52094.1"/>
    </source>
</evidence>
<dbReference type="Proteomes" id="UP000255355">
    <property type="component" value="Unassembled WGS sequence"/>
</dbReference>